<evidence type="ECO:0000313" key="1">
    <source>
        <dbReference type="EMBL" id="GBO99019.1"/>
    </source>
</evidence>
<keyword evidence="2" id="KW-1185">Reference proteome</keyword>
<organism evidence="1 2">
    <name type="scientific">Eumeta variegata</name>
    <name type="common">Bagworm moth</name>
    <name type="synonym">Eumeta japonica</name>
    <dbReference type="NCBI Taxonomy" id="151549"/>
    <lineage>
        <taxon>Eukaryota</taxon>
        <taxon>Metazoa</taxon>
        <taxon>Ecdysozoa</taxon>
        <taxon>Arthropoda</taxon>
        <taxon>Hexapoda</taxon>
        <taxon>Insecta</taxon>
        <taxon>Pterygota</taxon>
        <taxon>Neoptera</taxon>
        <taxon>Endopterygota</taxon>
        <taxon>Lepidoptera</taxon>
        <taxon>Glossata</taxon>
        <taxon>Ditrysia</taxon>
        <taxon>Tineoidea</taxon>
        <taxon>Psychidae</taxon>
        <taxon>Oiketicinae</taxon>
        <taxon>Eumeta</taxon>
    </lineage>
</organism>
<sequence>MTLKLGAFDRVRLHIYRGGGRSAPAQVRDQITFRLSEQLIPRIAVCRLMRIERAAIKNPPAAASPAADGRGGGRPARAFLYDF</sequence>
<reference evidence="1 2" key="1">
    <citation type="journal article" date="2019" name="Commun. Biol.">
        <title>The bagworm genome reveals a unique fibroin gene that provides high tensile strength.</title>
        <authorList>
            <person name="Kono N."/>
            <person name="Nakamura H."/>
            <person name="Ohtoshi R."/>
            <person name="Tomita M."/>
            <person name="Numata K."/>
            <person name="Arakawa K."/>
        </authorList>
    </citation>
    <scope>NUCLEOTIDE SEQUENCE [LARGE SCALE GENOMIC DNA]</scope>
</reference>
<dbReference type="AlphaFoldDB" id="A0A4C1SD45"/>
<accession>A0A4C1SD45</accession>
<gene>
    <name evidence="1" type="ORF">EVAR_384_1</name>
</gene>
<dbReference type="EMBL" id="BGZK01000002">
    <property type="protein sequence ID" value="GBO99019.1"/>
    <property type="molecule type" value="Genomic_DNA"/>
</dbReference>
<proteinExistence type="predicted"/>
<dbReference type="Proteomes" id="UP000299102">
    <property type="component" value="Unassembled WGS sequence"/>
</dbReference>
<comment type="caution">
    <text evidence="1">The sequence shown here is derived from an EMBL/GenBank/DDBJ whole genome shotgun (WGS) entry which is preliminary data.</text>
</comment>
<name>A0A4C1SD45_EUMVA</name>
<protein>
    <submittedName>
        <fullName evidence="1">Uncharacterized protein</fullName>
    </submittedName>
</protein>
<evidence type="ECO:0000313" key="2">
    <source>
        <dbReference type="Proteomes" id="UP000299102"/>
    </source>
</evidence>